<dbReference type="SUPFAM" id="SSF81296">
    <property type="entry name" value="E set domains"/>
    <property type="match status" value="1"/>
</dbReference>
<evidence type="ECO:0000256" key="2">
    <source>
        <dbReference type="ARBA" id="ARBA00023295"/>
    </source>
</evidence>
<dbReference type="PROSITE" id="PS51762">
    <property type="entry name" value="GH16_2"/>
    <property type="match status" value="1"/>
</dbReference>
<dbReference type="GO" id="GO:0004553">
    <property type="term" value="F:hydrolase activity, hydrolyzing O-glycosyl compounds"/>
    <property type="evidence" value="ECO:0007669"/>
    <property type="project" value="InterPro"/>
</dbReference>
<evidence type="ECO:0000313" key="6">
    <source>
        <dbReference type="Proteomes" id="UP000467840"/>
    </source>
</evidence>
<reference evidence="5 6" key="1">
    <citation type="journal article" date="2020" name="Mol. Plant">
        <title>The Chromosome-Based Rubber Tree Genome Provides New Insights into Spurge Genome Evolution and Rubber Biosynthesis.</title>
        <authorList>
            <person name="Liu J."/>
            <person name="Shi C."/>
            <person name="Shi C.C."/>
            <person name="Li W."/>
            <person name="Zhang Q.J."/>
            <person name="Zhang Y."/>
            <person name="Li K."/>
            <person name="Lu H.F."/>
            <person name="Shi C."/>
            <person name="Zhu S.T."/>
            <person name="Xiao Z.Y."/>
            <person name="Nan H."/>
            <person name="Yue Y."/>
            <person name="Zhu X.G."/>
            <person name="Wu Y."/>
            <person name="Hong X.N."/>
            <person name="Fan G.Y."/>
            <person name="Tong Y."/>
            <person name="Zhang D."/>
            <person name="Mao C.L."/>
            <person name="Liu Y.L."/>
            <person name="Hao S.J."/>
            <person name="Liu W.Q."/>
            <person name="Lv M.Q."/>
            <person name="Zhang H.B."/>
            <person name="Liu Y."/>
            <person name="Hu-Tang G.R."/>
            <person name="Wang J.P."/>
            <person name="Wang J.H."/>
            <person name="Sun Y.H."/>
            <person name="Ni S.B."/>
            <person name="Chen W.B."/>
            <person name="Zhang X.C."/>
            <person name="Jiao Y.N."/>
            <person name="Eichler E.E."/>
            <person name="Li G.H."/>
            <person name="Liu X."/>
            <person name="Gao L.Z."/>
        </authorList>
    </citation>
    <scope>NUCLEOTIDE SEQUENCE [LARGE SCALE GENOMIC DNA]</scope>
    <source>
        <strain evidence="6">cv. GT1</strain>
        <tissue evidence="5">Leaf</tissue>
    </source>
</reference>
<protein>
    <recommendedName>
        <fullName evidence="4">GH16 domain-containing protein</fullName>
    </recommendedName>
</protein>
<dbReference type="InterPro" id="IPR013320">
    <property type="entry name" value="ConA-like_dom_sf"/>
</dbReference>
<sequence length="344" mass="38103">MYAPAFTTHGVSMNQRLIDLGLKEVQSNDKLGSHNIVAATPPSGNIAPPGAHLSKAYLLAASCIYQAITGLCGPSIAFQLQSFGRTIEAKMKISQMGSSRTLLVVLFVFLTAFDLRPVGANFIKSMHFYWGAQHSAVLGNGDELQLVLDQTSGIIQSKRLFLFGSIQMLIKLVPGNSAGTVTAYYVSSSGDRHDEIDFEFLGNVSGQPYIIHTNIYTQGNGSREQQFYPWFDPTADFHNYTIHWNPSEVVWYVDSVPIRVFRNYESEGIAYPNKQGMRAYSSLWNADNWATRGGLVKIDWNSAPFIARYRTFRARACSGMDQSVSVNVLPIHLLTGGHHQHTVS</sequence>
<dbReference type="EMBL" id="JAAGAX010000018">
    <property type="protein sequence ID" value="KAF2285255.1"/>
    <property type="molecule type" value="Genomic_DNA"/>
</dbReference>
<keyword evidence="3" id="KW-0812">Transmembrane</keyword>
<dbReference type="InterPro" id="IPR014756">
    <property type="entry name" value="Ig_E-set"/>
</dbReference>
<dbReference type="InterPro" id="IPR044791">
    <property type="entry name" value="Beta-glucanase/XTH"/>
</dbReference>
<dbReference type="Gene3D" id="2.60.40.10">
    <property type="entry name" value="Immunoglobulins"/>
    <property type="match status" value="1"/>
</dbReference>
<proteinExistence type="predicted"/>
<accession>A0A6A6KA29</accession>
<dbReference type="InterPro" id="IPR008263">
    <property type="entry name" value="GH16_AS"/>
</dbReference>
<dbReference type="AlphaFoldDB" id="A0A6A6KA29"/>
<evidence type="ECO:0000256" key="3">
    <source>
        <dbReference type="SAM" id="Phobius"/>
    </source>
</evidence>
<keyword evidence="1" id="KW-0378">Hydrolase</keyword>
<dbReference type="Pfam" id="PF09118">
    <property type="entry name" value="GO-like_E_set"/>
    <property type="match status" value="1"/>
</dbReference>
<comment type="caution">
    <text evidence="5">The sequence shown here is derived from an EMBL/GenBank/DDBJ whole genome shotgun (WGS) entry which is preliminary data.</text>
</comment>
<dbReference type="PROSITE" id="PS01034">
    <property type="entry name" value="GH16_1"/>
    <property type="match status" value="1"/>
</dbReference>
<dbReference type="InterPro" id="IPR015202">
    <property type="entry name" value="GO-like_E_set"/>
</dbReference>
<organism evidence="5 6">
    <name type="scientific">Hevea brasiliensis</name>
    <name type="common">Para rubber tree</name>
    <name type="synonym">Siphonia brasiliensis</name>
    <dbReference type="NCBI Taxonomy" id="3981"/>
    <lineage>
        <taxon>Eukaryota</taxon>
        <taxon>Viridiplantae</taxon>
        <taxon>Streptophyta</taxon>
        <taxon>Embryophyta</taxon>
        <taxon>Tracheophyta</taxon>
        <taxon>Spermatophyta</taxon>
        <taxon>Magnoliopsida</taxon>
        <taxon>eudicotyledons</taxon>
        <taxon>Gunneridae</taxon>
        <taxon>Pentapetalae</taxon>
        <taxon>rosids</taxon>
        <taxon>fabids</taxon>
        <taxon>Malpighiales</taxon>
        <taxon>Euphorbiaceae</taxon>
        <taxon>Crotonoideae</taxon>
        <taxon>Micrandreae</taxon>
        <taxon>Hevea</taxon>
    </lineage>
</organism>
<dbReference type="Pfam" id="PF00722">
    <property type="entry name" value="Glyco_hydro_16"/>
    <property type="match status" value="1"/>
</dbReference>
<dbReference type="SUPFAM" id="SSF49899">
    <property type="entry name" value="Concanavalin A-like lectins/glucanases"/>
    <property type="match status" value="1"/>
</dbReference>
<evidence type="ECO:0000256" key="1">
    <source>
        <dbReference type="ARBA" id="ARBA00022801"/>
    </source>
</evidence>
<keyword evidence="3" id="KW-0472">Membrane</keyword>
<gene>
    <name evidence="5" type="ORF">GH714_039126</name>
</gene>
<dbReference type="GO" id="GO:0005975">
    <property type="term" value="P:carbohydrate metabolic process"/>
    <property type="evidence" value="ECO:0007669"/>
    <property type="project" value="InterPro"/>
</dbReference>
<dbReference type="Proteomes" id="UP000467840">
    <property type="component" value="Chromosome 12"/>
</dbReference>
<dbReference type="Gene3D" id="2.60.120.200">
    <property type="match status" value="1"/>
</dbReference>
<name>A0A6A6KA29_HEVBR</name>
<evidence type="ECO:0000313" key="5">
    <source>
        <dbReference type="EMBL" id="KAF2285255.1"/>
    </source>
</evidence>
<keyword evidence="2" id="KW-0326">Glycosidase</keyword>
<feature type="transmembrane region" description="Helical" evidence="3">
    <location>
        <begin position="101"/>
        <end position="119"/>
    </location>
</feature>
<dbReference type="InterPro" id="IPR013783">
    <property type="entry name" value="Ig-like_fold"/>
</dbReference>
<dbReference type="PANTHER" id="PTHR31062">
    <property type="entry name" value="XYLOGLUCAN ENDOTRANSGLUCOSYLASE/HYDROLASE PROTEIN 8-RELATED"/>
    <property type="match status" value="1"/>
</dbReference>
<dbReference type="InterPro" id="IPR000757">
    <property type="entry name" value="Beta-glucanase-like"/>
</dbReference>
<evidence type="ECO:0000259" key="4">
    <source>
        <dbReference type="PROSITE" id="PS51762"/>
    </source>
</evidence>
<keyword evidence="3" id="KW-1133">Transmembrane helix</keyword>
<feature type="transmembrane region" description="Helical" evidence="3">
    <location>
        <begin position="56"/>
        <end position="80"/>
    </location>
</feature>
<feature type="domain" description="GH16" evidence="4">
    <location>
        <begin position="93"/>
        <end position="309"/>
    </location>
</feature>
<keyword evidence="6" id="KW-1185">Reference proteome</keyword>